<proteinExistence type="predicted"/>
<dbReference type="RefSeq" id="WP_135477791.1">
    <property type="nucleotide sequence ID" value="NZ_SIJK02000012.1"/>
</dbReference>
<gene>
    <name evidence="2" type="ORF">EYB53_008565</name>
</gene>
<evidence type="ECO:0000313" key="2">
    <source>
        <dbReference type="EMBL" id="MBP1465756.1"/>
    </source>
</evidence>
<dbReference type="Pfam" id="PF14261">
    <property type="entry name" value="DUF4351"/>
    <property type="match status" value="1"/>
</dbReference>
<dbReference type="PANTHER" id="PTHR35586:SF1">
    <property type="entry name" value="SLL1691 PROTEIN"/>
    <property type="match status" value="1"/>
</dbReference>
<dbReference type="InterPro" id="IPR025587">
    <property type="entry name" value="DUF4351"/>
</dbReference>
<reference evidence="2 3" key="1">
    <citation type="submission" date="2021-03" db="EMBL/GenBank/DDBJ databases">
        <authorList>
            <person name="Grouzdev D.S."/>
        </authorList>
    </citation>
    <scope>NUCLEOTIDE SEQUENCE [LARGE SCALE GENOMIC DNA]</scope>
    <source>
        <strain evidence="2 3">M50-1</strain>
    </source>
</reference>
<dbReference type="EMBL" id="SIJK02000012">
    <property type="protein sequence ID" value="MBP1465756.1"/>
    <property type="molecule type" value="Genomic_DNA"/>
</dbReference>
<dbReference type="Proteomes" id="UP001193081">
    <property type="component" value="Unassembled WGS sequence"/>
</dbReference>
<comment type="caution">
    <text evidence="2">The sequence shown here is derived from an EMBL/GenBank/DDBJ whole genome shotgun (WGS) entry which is preliminary data.</text>
</comment>
<feature type="non-terminal residue" evidence="2">
    <location>
        <position position="1"/>
    </location>
</feature>
<evidence type="ECO:0000259" key="1">
    <source>
        <dbReference type="Pfam" id="PF14261"/>
    </source>
</evidence>
<dbReference type="PANTHER" id="PTHR35586">
    <property type="entry name" value="SLL1691 PROTEIN"/>
    <property type="match status" value="1"/>
</dbReference>
<accession>A0ABS4D8I3</accession>
<organism evidence="2 3">
    <name type="scientific">Candidatus Chloroploca mongolica</name>
    <dbReference type="NCBI Taxonomy" id="2528176"/>
    <lineage>
        <taxon>Bacteria</taxon>
        <taxon>Bacillati</taxon>
        <taxon>Chloroflexota</taxon>
        <taxon>Chloroflexia</taxon>
        <taxon>Chloroflexales</taxon>
        <taxon>Chloroflexineae</taxon>
        <taxon>Oscillochloridaceae</taxon>
        <taxon>Candidatus Chloroploca</taxon>
    </lineage>
</organism>
<sequence length="81" mass="9191">QGIEKGLEQGIEKGLEQGRHQTLQTVVLRQLTRRCGPLSEQVQHQLVTLSPEHLLDLSESLLDFTSLNDLQNWLARMCPSE</sequence>
<name>A0ABS4D8I3_9CHLR</name>
<keyword evidence="3" id="KW-1185">Reference proteome</keyword>
<feature type="domain" description="DUF4351" evidence="1">
    <location>
        <begin position="16"/>
        <end position="74"/>
    </location>
</feature>
<evidence type="ECO:0000313" key="3">
    <source>
        <dbReference type="Proteomes" id="UP001193081"/>
    </source>
</evidence>
<protein>
    <submittedName>
        <fullName evidence="2">DUF4351 domain-containing protein</fullName>
    </submittedName>
</protein>